<organism evidence="1 2">
    <name type="scientific">Scophthalmus maximus</name>
    <name type="common">Turbot</name>
    <name type="synonym">Psetta maxima</name>
    <dbReference type="NCBI Taxonomy" id="52904"/>
    <lineage>
        <taxon>Eukaryota</taxon>
        <taxon>Metazoa</taxon>
        <taxon>Chordata</taxon>
        <taxon>Craniata</taxon>
        <taxon>Vertebrata</taxon>
        <taxon>Euteleostomi</taxon>
        <taxon>Actinopterygii</taxon>
        <taxon>Neopterygii</taxon>
        <taxon>Teleostei</taxon>
        <taxon>Neoteleostei</taxon>
        <taxon>Acanthomorphata</taxon>
        <taxon>Carangaria</taxon>
        <taxon>Pleuronectiformes</taxon>
        <taxon>Pleuronectoidei</taxon>
        <taxon>Scophthalmidae</taxon>
        <taxon>Scophthalmus</taxon>
    </lineage>
</organism>
<dbReference type="Proteomes" id="UP000246464">
    <property type="component" value="Chromosome 18"/>
</dbReference>
<evidence type="ECO:0000313" key="2">
    <source>
        <dbReference type="Proteomes" id="UP000246464"/>
    </source>
</evidence>
<keyword evidence="2" id="KW-1185">Reference proteome</keyword>
<dbReference type="EMBL" id="CP026260">
    <property type="protein sequence ID" value="AWP17227.1"/>
    <property type="molecule type" value="Genomic_DNA"/>
</dbReference>
<dbReference type="AlphaFoldDB" id="A0A2U9CL13"/>
<reference evidence="1 2" key="1">
    <citation type="submission" date="2017-12" db="EMBL/GenBank/DDBJ databases">
        <title>Integrating genomic resources of turbot (Scophthalmus maximus) in depth evaluation of genetic and physical mapping variation across individuals.</title>
        <authorList>
            <person name="Martinez P."/>
        </authorList>
    </citation>
    <scope>NUCLEOTIDE SEQUENCE [LARGE SCALE GENOMIC DNA]</scope>
</reference>
<proteinExistence type="predicted"/>
<gene>
    <name evidence="1" type="ORF">SMAX5B_020120</name>
</gene>
<sequence length="87" mass="9423">MELPSKALTFRREQLGVQCLAQGGFVMRTGGAGGFRTTNPAISRQPALQHLVSFAIVIKNYGHPGKYAVYRTLHPGVLGEKVLGPFL</sequence>
<name>A0A2U9CL13_SCOMX</name>
<accession>A0A2U9CL13</accession>
<protein>
    <submittedName>
        <fullName evidence="1">Uncharacterized protein</fullName>
    </submittedName>
</protein>
<evidence type="ECO:0000313" key="1">
    <source>
        <dbReference type="EMBL" id="AWP17227.1"/>
    </source>
</evidence>